<evidence type="ECO:0000313" key="2">
    <source>
        <dbReference type="EMBL" id="CAG6781230.1"/>
    </source>
</evidence>
<sequence>MCCCQLLERFFFSRLLGSGTAFALLQGTSLYIHAIPETEKFGQKISASAGIRTSTSGLVGNAVDLSAREVDIFNHYFLLFYNIFTFLIYYFLLFYNKINKM</sequence>
<organism evidence="2">
    <name type="scientific">Cacopsylla melanoneura</name>
    <dbReference type="NCBI Taxonomy" id="428564"/>
    <lineage>
        <taxon>Eukaryota</taxon>
        <taxon>Metazoa</taxon>
        <taxon>Ecdysozoa</taxon>
        <taxon>Arthropoda</taxon>
        <taxon>Hexapoda</taxon>
        <taxon>Insecta</taxon>
        <taxon>Pterygota</taxon>
        <taxon>Neoptera</taxon>
        <taxon>Paraneoptera</taxon>
        <taxon>Hemiptera</taxon>
        <taxon>Sternorrhyncha</taxon>
        <taxon>Psylloidea</taxon>
        <taxon>Psyllidae</taxon>
        <taxon>Psyllinae</taxon>
        <taxon>Cacopsylla</taxon>
    </lineage>
</organism>
<feature type="transmembrane region" description="Helical" evidence="1">
    <location>
        <begin position="76"/>
        <end position="95"/>
    </location>
</feature>
<keyword evidence="1" id="KW-1133">Transmembrane helix</keyword>
<dbReference type="AlphaFoldDB" id="A0A8D9FAF5"/>
<proteinExistence type="predicted"/>
<reference evidence="2" key="1">
    <citation type="submission" date="2021-05" db="EMBL/GenBank/DDBJ databases">
        <authorList>
            <person name="Alioto T."/>
            <person name="Alioto T."/>
            <person name="Gomez Garrido J."/>
        </authorList>
    </citation>
    <scope>NUCLEOTIDE SEQUENCE</scope>
</reference>
<evidence type="ECO:0000256" key="1">
    <source>
        <dbReference type="SAM" id="Phobius"/>
    </source>
</evidence>
<keyword evidence="1" id="KW-0812">Transmembrane</keyword>
<name>A0A8D9FAF5_9HEMI</name>
<protein>
    <submittedName>
        <fullName evidence="2">Uncharacterized protein</fullName>
    </submittedName>
</protein>
<keyword evidence="1" id="KW-0472">Membrane</keyword>
<dbReference type="EMBL" id="HBUF01621904">
    <property type="protein sequence ID" value="CAG6781230.1"/>
    <property type="molecule type" value="Transcribed_RNA"/>
</dbReference>
<accession>A0A8D9FAF5</accession>